<sequence>MLKKLIVFSCFLVSFAALSQSTIKIMFYNLLEFPEALPPNRSLILQNIIDQYEPDIFMVCELQSEAGADEILNTSLNDEGNNYERAAYFENQSGYADLQQLIFFRKSKFTLLGNEIITTNVRDINHYTLQANTANKRSDPLLVELFVTHLKASSGGENEQKRLQMVQRFTNELEELNPNSFVVFSGDLNLYSSTEPAYQELLDPTNVITMVDPADTPGLWHNNSNFKQVHTQSTRLSSGPFGAGAGGGMDDRFDFILISENMQTNPKLKYVEGSYQAFGNNGNCFNNSVNSPDCTGDFSETLRNDLYNMSDHLPVVMELQTNKDIILSGTDFEGNALTISIENTLAKTLLKVLVKTQILENSMFSIYNVLGQKVLEHPINTSEKTIFIPVSHLADGIYYLQTGLQDKPLKFVKTS</sequence>
<dbReference type="SUPFAM" id="SSF56219">
    <property type="entry name" value="DNase I-like"/>
    <property type="match status" value="1"/>
</dbReference>
<name>A0A2U0I3U8_9FLAO</name>
<evidence type="ECO:0008006" key="4">
    <source>
        <dbReference type="Google" id="ProtNLM"/>
    </source>
</evidence>
<gene>
    <name evidence="2" type="ORF">DDV96_05825</name>
</gene>
<proteinExistence type="predicted"/>
<comment type="caution">
    <text evidence="2">The sequence shown here is derived from an EMBL/GenBank/DDBJ whole genome shotgun (WGS) entry which is preliminary data.</text>
</comment>
<keyword evidence="3" id="KW-1185">Reference proteome</keyword>
<dbReference type="InterPro" id="IPR036691">
    <property type="entry name" value="Endo/exonu/phosph_ase_sf"/>
</dbReference>
<feature type="chain" id="PRO_5015755393" description="Secreted protein (Por secretion system target)" evidence="1">
    <location>
        <begin position="20"/>
        <end position="415"/>
    </location>
</feature>
<dbReference type="EMBL" id="QEHR01000003">
    <property type="protein sequence ID" value="PVW15786.1"/>
    <property type="molecule type" value="Genomic_DNA"/>
</dbReference>
<organism evidence="2 3">
    <name type="scientific">Marixanthomonas spongiae</name>
    <dbReference type="NCBI Taxonomy" id="2174845"/>
    <lineage>
        <taxon>Bacteria</taxon>
        <taxon>Pseudomonadati</taxon>
        <taxon>Bacteroidota</taxon>
        <taxon>Flavobacteriia</taxon>
        <taxon>Flavobacteriales</taxon>
        <taxon>Flavobacteriaceae</taxon>
        <taxon>Marixanthomonas</taxon>
    </lineage>
</organism>
<reference evidence="2 3" key="1">
    <citation type="submission" date="2018-04" db="EMBL/GenBank/DDBJ databases">
        <title>Marixanthomonas spongiae HN-E44 sp. nov., isolated from a marine sponge.</title>
        <authorList>
            <person name="Luo L."/>
            <person name="Zhuang L."/>
        </authorList>
    </citation>
    <scope>NUCLEOTIDE SEQUENCE [LARGE SCALE GENOMIC DNA]</scope>
    <source>
        <strain evidence="2 3">HN-E44</strain>
    </source>
</reference>
<dbReference type="AlphaFoldDB" id="A0A2U0I3U8"/>
<protein>
    <recommendedName>
        <fullName evidence="4">Secreted protein (Por secretion system target)</fullName>
    </recommendedName>
</protein>
<dbReference type="Proteomes" id="UP000245962">
    <property type="component" value="Unassembled WGS sequence"/>
</dbReference>
<accession>A0A2U0I3U8</accession>
<evidence type="ECO:0000313" key="2">
    <source>
        <dbReference type="EMBL" id="PVW15786.1"/>
    </source>
</evidence>
<dbReference type="Gene3D" id="3.60.10.10">
    <property type="entry name" value="Endonuclease/exonuclease/phosphatase"/>
    <property type="match status" value="1"/>
</dbReference>
<keyword evidence="1" id="KW-0732">Signal</keyword>
<evidence type="ECO:0000313" key="3">
    <source>
        <dbReference type="Proteomes" id="UP000245962"/>
    </source>
</evidence>
<feature type="signal peptide" evidence="1">
    <location>
        <begin position="1"/>
        <end position="19"/>
    </location>
</feature>
<evidence type="ECO:0000256" key="1">
    <source>
        <dbReference type="SAM" id="SignalP"/>
    </source>
</evidence>